<evidence type="ECO:0000256" key="4">
    <source>
        <dbReference type="ARBA" id="ARBA00022670"/>
    </source>
</evidence>
<evidence type="ECO:0000256" key="5">
    <source>
        <dbReference type="ARBA" id="ARBA00022692"/>
    </source>
</evidence>
<evidence type="ECO:0000256" key="6">
    <source>
        <dbReference type="ARBA" id="ARBA00022729"/>
    </source>
</evidence>
<dbReference type="Proteomes" id="UP000565711">
    <property type="component" value="Unassembled WGS sequence"/>
</dbReference>
<sequence>MLAAAAILGSALFGAVPALPSGVGLASAVAPPTIDVGALGPALAVNAKNGPPDETEKRAVCAQPYLAGAVPHDPPLPQRILDLERAWKFSRGAGQKVAVVDTGVNRHPRLPELQPGGDFVSAGDGTEDCDGHGTLVAGLIAARPSPADAFVGVAPQAQILAIRQLSLQYEAKNRSHDAAGKVAAGGYGDVLTMAAAVVRAVDLGATVINISEVSCSPAGSDTADGALGAAVKYAADRNVVVVAAAGNLDRAACAVQNDTSGWNGLRTVVSPAWFTPYVLSVASTDPDGATSPFSLNGPWVGVAAPGRAITSLDSTPGGTGLVDTEHGDDGPLTIDGTSFSAAFVSGLAALVRSRFPDLTAAQVIDRIERTAHNPGAGRDDRVGYGLIDPVAALTAPLPPPAEQAVGIPRAIAAPTPDPGPDPVPRRVAIIGSIALPVLLAIGWAAAAPYRRARPERIIDDPAAGILSTTSDPNGPESSRGA</sequence>
<keyword evidence="3" id="KW-1003">Cell membrane</keyword>
<dbReference type="PROSITE" id="PS00137">
    <property type="entry name" value="SUBTILASE_HIS"/>
    <property type="match status" value="1"/>
</dbReference>
<gene>
    <name evidence="16" type="primary">mycP</name>
    <name evidence="16" type="ORF">HGA08_09290</name>
</gene>
<dbReference type="PANTHER" id="PTHR42884:SF14">
    <property type="entry name" value="NEUROENDOCRINE CONVERTASE 1"/>
    <property type="match status" value="1"/>
</dbReference>
<keyword evidence="4 11" id="KW-0645">Protease</keyword>
<evidence type="ECO:0000256" key="1">
    <source>
        <dbReference type="ARBA" id="ARBA00004162"/>
    </source>
</evidence>
<feature type="transmembrane region" description="Helical" evidence="13">
    <location>
        <begin position="427"/>
        <end position="446"/>
    </location>
</feature>
<feature type="active site" description="Charge relay system" evidence="11">
    <location>
        <position position="132"/>
    </location>
</feature>
<dbReference type="NCBIfam" id="TIGR03921">
    <property type="entry name" value="T7SS_mycosin"/>
    <property type="match status" value="1"/>
</dbReference>
<proteinExistence type="inferred from homology"/>
<dbReference type="InterPro" id="IPR023827">
    <property type="entry name" value="Peptidase_S8_Asp-AS"/>
</dbReference>
<dbReference type="PRINTS" id="PR00723">
    <property type="entry name" value="SUBTILISIN"/>
</dbReference>
<evidence type="ECO:0000256" key="2">
    <source>
        <dbReference type="ARBA" id="ARBA00011073"/>
    </source>
</evidence>
<feature type="region of interest" description="Disordered" evidence="12">
    <location>
        <begin position="458"/>
        <end position="481"/>
    </location>
</feature>
<comment type="caution">
    <text evidence="16">The sequence shown here is derived from an EMBL/GenBank/DDBJ whole genome shotgun (WGS) entry which is preliminary data.</text>
</comment>
<evidence type="ECO:0000256" key="8">
    <source>
        <dbReference type="ARBA" id="ARBA00022825"/>
    </source>
</evidence>
<dbReference type="PROSITE" id="PS00136">
    <property type="entry name" value="SUBTILASE_ASP"/>
    <property type="match status" value="1"/>
</dbReference>
<feature type="active site" description="Charge relay system" evidence="11">
    <location>
        <position position="338"/>
    </location>
</feature>
<evidence type="ECO:0000256" key="7">
    <source>
        <dbReference type="ARBA" id="ARBA00022801"/>
    </source>
</evidence>
<dbReference type="InterPro" id="IPR023834">
    <property type="entry name" value="T7SS_pept_S8A_mycosin"/>
</dbReference>
<dbReference type="PROSITE" id="PS51892">
    <property type="entry name" value="SUBTILASE"/>
    <property type="match status" value="1"/>
</dbReference>
<dbReference type="SUPFAM" id="SSF52743">
    <property type="entry name" value="Subtilisin-like"/>
    <property type="match status" value="1"/>
</dbReference>
<keyword evidence="17" id="KW-1185">Reference proteome</keyword>
<dbReference type="GO" id="GO:0016485">
    <property type="term" value="P:protein processing"/>
    <property type="evidence" value="ECO:0007669"/>
    <property type="project" value="TreeGrafter"/>
</dbReference>
<dbReference type="GO" id="GO:0004252">
    <property type="term" value="F:serine-type endopeptidase activity"/>
    <property type="evidence" value="ECO:0007669"/>
    <property type="project" value="UniProtKB-UniRule"/>
</dbReference>
<dbReference type="PANTHER" id="PTHR42884">
    <property type="entry name" value="PROPROTEIN CONVERTASE SUBTILISIN/KEXIN-RELATED"/>
    <property type="match status" value="1"/>
</dbReference>
<feature type="domain" description="Peptidase S8/S53" evidence="15">
    <location>
        <begin position="92"/>
        <end position="385"/>
    </location>
</feature>
<name>A0A846XTI5_9NOCA</name>
<dbReference type="EMBL" id="JAAXOP010000004">
    <property type="protein sequence ID" value="NKY50403.1"/>
    <property type="molecule type" value="Genomic_DNA"/>
</dbReference>
<evidence type="ECO:0000256" key="10">
    <source>
        <dbReference type="ARBA" id="ARBA00023136"/>
    </source>
</evidence>
<accession>A0A846XTI5</accession>
<evidence type="ECO:0000256" key="3">
    <source>
        <dbReference type="ARBA" id="ARBA00022475"/>
    </source>
</evidence>
<dbReference type="InterPro" id="IPR022398">
    <property type="entry name" value="Peptidase_S8_His-AS"/>
</dbReference>
<comment type="similarity">
    <text evidence="2 11">Belongs to the peptidase S8 family.</text>
</comment>
<evidence type="ECO:0000256" key="13">
    <source>
        <dbReference type="SAM" id="Phobius"/>
    </source>
</evidence>
<evidence type="ECO:0000313" key="16">
    <source>
        <dbReference type="EMBL" id="NKY50403.1"/>
    </source>
</evidence>
<evidence type="ECO:0000256" key="9">
    <source>
        <dbReference type="ARBA" id="ARBA00022989"/>
    </source>
</evidence>
<protein>
    <submittedName>
        <fullName evidence="16">Type VII secretion-associated serine protease mycosin</fullName>
    </submittedName>
</protein>
<keyword evidence="5 13" id="KW-0812">Transmembrane</keyword>
<reference evidence="16 17" key="1">
    <citation type="submission" date="2020-04" db="EMBL/GenBank/DDBJ databases">
        <title>MicrobeNet Type strains.</title>
        <authorList>
            <person name="Nicholson A.C."/>
        </authorList>
    </citation>
    <scope>NUCLEOTIDE SEQUENCE [LARGE SCALE GENOMIC DNA]</scope>
    <source>
        <strain evidence="16 17">JCM 12354</strain>
    </source>
</reference>
<evidence type="ECO:0000259" key="15">
    <source>
        <dbReference type="Pfam" id="PF00082"/>
    </source>
</evidence>
<dbReference type="InterPro" id="IPR015500">
    <property type="entry name" value="Peptidase_S8_subtilisin-rel"/>
</dbReference>
<dbReference type="InterPro" id="IPR000209">
    <property type="entry name" value="Peptidase_S8/S53_dom"/>
</dbReference>
<keyword evidence="7 11" id="KW-0378">Hydrolase</keyword>
<comment type="subcellular location">
    <subcellularLocation>
        <location evidence="1">Cell membrane</location>
        <topology evidence="1">Single-pass membrane protein</topology>
    </subcellularLocation>
</comment>
<keyword evidence="9 13" id="KW-1133">Transmembrane helix</keyword>
<evidence type="ECO:0000256" key="11">
    <source>
        <dbReference type="PROSITE-ProRule" id="PRU01240"/>
    </source>
</evidence>
<feature type="compositionally biased region" description="Polar residues" evidence="12">
    <location>
        <begin position="466"/>
        <end position="481"/>
    </location>
</feature>
<feature type="signal peptide" evidence="14">
    <location>
        <begin position="1"/>
        <end position="20"/>
    </location>
</feature>
<evidence type="ECO:0000256" key="12">
    <source>
        <dbReference type="SAM" id="MobiDB-lite"/>
    </source>
</evidence>
<dbReference type="Gene3D" id="3.40.50.200">
    <property type="entry name" value="Peptidase S8/S53 domain"/>
    <property type="match status" value="1"/>
</dbReference>
<evidence type="ECO:0000313" key="17">
    <source>
        <dbReference type="Proteomes" id="UP000565711"/>
    </source>
</evidence>
<keyword evidence="8 11" id="KW-0720">Serine protease</keyword>
<dbReference type="Pfam" id="PF00082">
    <property type="entry name" value="Peptidase_S8"/>
    <property type="match status" value="1"/>
</dbReference>
<evidence type="ECO:0000256" key="14">
    <source>
        <dbReference type="SAM" id="SignalP"/>
    </source>
</evidence>
<dbReference type="GO" id="GO:0005886">
    <property type="term" value="C:plasma membrane"/>
    <property type="evidence" value="ECO:0007669"/>
    <property type="project" value="UniProtKB-SubCell"/>
</dbReference>
<keyword evidence="10 13" id="KW-0472">Membrane</keyword>
<dbReference type="AlphaFoldDB" id="A0A846XTI5"/>
<feature type="chain" id="PRO_5039225792" evidence="14">
    <location>
        <begin position="21"/>
        <end position="481"/>
    </location>
</feature>
<feature type="active site" description="Charge relay system" evidence="11">
    <location>
        <position position="101"/>
    </location>
</feature>
<keyword evidence="6 14" id="KW-0732">Signal</keyword>
<dbReference type="InterPro" id="IPR036852">
    <property type="entry name" value="Peptidase_S8/S53_dom_sf"/>
</dbReference>
<organism evidence="16 17">
    <name type="scientific">Nocardia vermiculata</name>
    <dbReference type="NCBI Taxonomy" id="257274"/>
    <lineage>
        <taxon>Bacteria</taxon>
        <taxon>Bacillati</taxon>
        <taxon>Actinomycetota</taxon>
        <taxon>Actinomycetes</taxon>
        <taxon>Mycobacteriales</taxon>
        <taxon>Nocardiaceae</taxon>
        <taxon>Nocardia</taxon>
    </lineage>
</organism>